<feature type="compositionally biased region" description="Basic and acidic residues" evidence="1">
    <location>
        <begin position="105"/>
        <end position="115"/>
    </location>
</feature>
<evidence type="ECO:0000313" key="2">
    <source>
        <dbReference type="EMBL" id="CAH2063623.1"/>
    </source>
</evidence>
<gene>
    <name evidence="2" type="ORF">TAV2_LOCUS16634</name>
</gene>
<accession>A0AAU9SEG5</accession>
<dbReference type="PANTHER" id="PTHR36892:SF1">
    <property type="entry name" value="OS05G0518200 PROTEIN"/>
    <property type="match status" value="1"/>
</dbReference>
<feature type="region of interest" description="Disordered" evidence="1">
    <location>
        <begin position="219"/>
        <end position="251"/>
    </location>
</feature>
<dbReference type="Proteomes" id="UP000836841">
    <property type="component" value="Chromosome 5"/>
</dbReference>
<evidence type="ECO:0000256" key="1">
    <source>
        <dbReference type="SAM" id="MobiDB-lite"/>
    </source>
</evidence>
<feature type="compositionally biased region" description="Basic and acidic residues" evidence="1">
    <location>
        <begin position="374"/>
        <end position="384"/>
    </location>
</feature>
<dbReference type="AlphaFoldDB" id="A0AAU9SEG5"/>
<dbReference type="PANTHER" id="PTHR36892">
    <property type="entry name" value="OS01G0201800 PROTEIN"/>
    <property type="match status" value="1"/>
</dbReference>
<sequence>MDADYEGFSIREYTRNIRSVELRKCWPFPGEATGDLIQSLLPPLTVAKFRWWSHELASLLTKSPVTPDDSESAFRRKAKAKSSPCKKRSIVEIFAEAPQIQVALREDERDDSDGSKRKRKRMNDVVLQKKIKGKKPKDSTGEEIFQISPKSVTQDWDSEFQIPGILKAKRKVCSLRSPDKSSIDDSRHVGFSDPSEIFSHFFSVELCCSQMNRLSLFSAEDQSSSGNDKKRKVISNDQTSDNMQLESRQFHPVVSERRLSHARAKSGLSCFPKPHLSLERIKDALDLERQGHVVAQPISTSSESPYGSCSSSSQLESADMQCGTLLNESPFDPLLVEWMQQQSVFNTRQRHVEVEEAVSGFPLNLQGELVETDGDGRTRFDRSRLGNGSSRSASAENDAILRNLVDFSSVKKHSTETEIAKDVGRSSVHHQKRHNYYPARLGIDETFTEKAFFISDTNDGECHQTVLSPVSQVNPRSHTMNLNQSFSSRNMVANRDGLCLHNSQATMRLMGNDVSVGTSYSDMVRTGERIIAPDASMGRYTQQSWLWRTTALGILENHSTTTLDKNWNINMLCDTSKDPYPWLCEPHVGLARQVRTAVVPDSGYPPTILHPCVSLASFPLADKDLFSFHESGLEQQLNSVTFSQQQLLPFLSNPEINGLPSDYSNVGIGLLPDARNPSLGLPFSCTDSTRQAKPHWPPSSYESSRSTEQLVSLYGSRSSSRINVGKANKHL</sequence>
<name>A0AAU9SEG5_THLAR</name>
<feature type="region of interest" description="Disordered" evidence="1">
    <location>
        <begin position="372"/>
        <end position="393"/>
    </location>
</feature>
<organism evidence="2 3">
    <name type="scientific">Thlaspi arvense</name>
    <name type="common">Field penny-cress</name>
    <dbReference type="NCBI Taxonomy" id="13288"/>
    <lineage>
        <taxon>Eukaryota</taxon>
        <taxon>Viridiplantae</taxon>
        <taxon>Streptophyta</taxon>
        <taxon>Embryophyta</taxon>
        <taxon>Tracheophyta</taxon>
        <taxon>Spermatophyta</taxon>
        <taxon>Magnoliopsida</taxon>
        <taxon>eudicotyledons</taxon>
        <taxon>Gunneridae</taxon>
        <taxon>Pentapetalae</taxon>
        <taxon>rosids</taxon>
        <taxon>malvids</taxon>
        <taxon>Brassicales</taxon>
        <taxon>Brassicaceae</taxon>
        <taxon>Thlaspideae</taxon>
        <taxon>Thlaspi</taxon>
    </lineage>
</organism>
<feature type="region of interest" description="Disordered" evidence="1">
    <location>
        <begin position="105"/>
        <end position="142"/>
    </location>
</feature>
<feature type="compositionally biased region" description="Polar residues" evidence="1">
    <location>
        <begin position="235"/>
        <end position="247"/>
    </location>
</feature>
<evidence type="ECO:0000313" key="3">
    <source>
        <dbReference type="Proteomes" id="UP000836841"/>
    </source>
</evidence>
<proteinExistence type="predicted"/>
<keyword evidence="3" id="KW-1185">Reference proteome</keyword>
<reference evidence="2 3" key="1">
    <citation type="submission" date="2022-03" db="EMBL/GenBank/DDBJ databases">
        <authorList>
            <person name="Nunn A."/>
            <person name="Chopra R."/>
            <person name="Nunn A."/>
            <person name="Contreras Garrido A."/>
        </authorList>
    </citation>
    <scope>NUCLEOTIDE SEQUENCE [LARGE SCALE GENOMIC DNA]</scope>
</reference>
<protein>
    <submittedName>
        <fullName evidence="2">Uncharacterized protein</fullName>
    </submittedName>
</protein>
<dbReference type="EMBL" id="OU466861">
    <property type="protein sequence ID" value="CAH2063623.1"/>
    <property type="molecule type" value="Genomic_DNA"/>
</dbReference>